<reference evidence="2" key="1">
    <citation type="journal article" date="2019" name="Int. J. Syst. Evol. Microbiol.">
        <title>The Global Catalogue of Microorganisms (GCM) 10K type strain sequencing project: providing services to taxonomists for standard genome sequencing and annotation.</title>
        <authorList>
            <consortium name="The Broad Institute Genomics Platform"/>
            <consortium name="The Broad Institute Genome Sequencing Center for Infectious Disease"/>
            <person name="Wu L."/>
            <person name="Ma J."/>
        </authorList>
    </citation>
    <scope>NUCLEOTIDE SEQUENCE [LARGE SCALE GENOMIC DNA]</scope>
    <source>
        <strain evidence="2">JCM 14307</strain>
    </source>
</reference>
<protein>
    <recommendedName>
        <fullName evidence="3">4'-phosphopantetheinyl transferase superfamily protein</fullName>
    </recommendedName>
</protein>
<dbReference type="EMBL" id="BAAANF010000001">
    <property type="protein sequence ID" value="GAA1663083.1"/>
    <property type="molecule type" value="Genomic_DNA"/>
</dbReference>
<evidence type="ECO:0008006" key="3">
    <source>
        <dbReference type="Google" id="ProtNLM"/>
    </source>
</evidence>
<evidence type="ECO:0000313" key="2">
    <source>
        <dbReference type="Proteomes" id="UP001500280"/>
    </source>
</evidence>
<dbReference type="SUPFAM" id="SSF56214">
    <property type="entry name" value="4'-phosphopantetheinyl transferase"/>
    <property type="match status" value="1"/>
</dbReference>
<name>A0ABN2G096_9ACTN</name>
<accession>A0ABN2G096</accession>
<gene>
    <name evidence="1" type="ORF">GCM10009745_00870</name>
</gene>
<dbReference type="InterPro" id="IPR037143">
    <property type="entry name" value="4-PPantetheinyl_Trfase_dom_sf"/>
</dbReference>
<sequence>MISAIDACRVPAGRIRGAGVDLLDHQRFALAARRTGPAWWRRIFDDTEVAAESAVSLARLFGIKESVVKVVGGLPAGSRYRDIIVGRAGADGVRPIELRGELARWSDEHGVVLTGGVLPAGDVLGPELDLCWAVATEAAQ</sequence>
<dbReference type="Proteomes" id="UP001500280">
    <property type="component" value="Unassembled WGS sequence"/>
</dbReference>
<dbReference type="Gene3D" id="3.90.470.20">
    <property type="entry name" value="4'-phosphopantetheinyl transferase domain"/>
    <property type="match status" value="1"/>
</dbReference>
<dbReference type="RefSeq" id="WP_344143820.1">
    <property type="nucleotide sequence ID" value="NZ_BAAANF010000001.1"/>
</dbReference>
<proteinExistence type="predicted"/>
<keyword evidence="2" id="KW-1185">Reference proteome</keyword>
<evidence type="ECO:0000313" key="1">
    <source>
        <dbReference type="EMBL" id="GAA1663083.1"/>
    </source>
</evidence>
<organism evidence="1 2">
    <name type="scientific">Kribbella yunnanensis</name>
    <dbReference type="NCBI Taxonomy" id="190194"/>
    <lineage>
        <taxon>Bacteria</taxon>
        <taxon>Bacillati</taxon>
        <taxon>Actinomycetota</taxon>
        <taxon>Actinomycetes</taxon>
        <taxon>Propionibacteriales</taxon>
        <taxon>Kribbellaceae</taxon>
        <taxon>Kribbella</taxon>
    </lineage>
</organism>
<comment type="caution">
    <text evidence="1">The sequence shown here is derived from an EMBL/GenBank/DDBJ whole genome shotgun (WGS) entry which is preliminary data.</text>
</comment>